<dbReference type="SUPFAM" id="SSF56047">
    <property type="entry name" value="Ribosomal protein S8"/>
    <property type="match status" value="1"/>
</dbReference>
<keyword evidence="4" id="KW-0496">Mitochondrion</keyword>
<evidence type="ECO:0000313" key="4">
    <source>
        <dbReference type="EMBL" id="AJE26467.1"/>
    </source>
</evidence>
<evidence type="ECO:0000256" key="3">
    <source>
        <dbReference type="ARBA" id="ARBA00023274"/>
    </source>
</evidence>
<proteinExistence type="inferred from homology"/>
<dbReference type="GO" id="GO:0005840">
    <property type="term" value="C:ribosome"/>
    <property type="evidence" value="ECO:0007669"/>
    <property type="project" value="UniProtKB-KW"/>
</dbReference>
<keyword evidence="3" id="KW-0687">Ribonucleoprotein</keyword>
<accession>A0A0B5CW70</accession>
<dbReference type="GO" id="GO:0003735">
    <property type="term" value="F:structural constituent of ribosome"/>
    <property type="evidence" value="ECO:0007669"/>
    <property type="project" value="InterPro"/>
</dbReference>
<protein>
    <submittedName>
        <fullName evidence="4">Ribosomal protein S8</fullName>
    </submittedName>
</protein>
<reference evidence="4" key="1">
    <citation type="submission" date="2014-10" db="EMBL/GenBank/DDBJ databases">
        <title>Complete mitochondrial genome of Sacchrina sp. ye-F.</title>
        <authorList>
            <person name="Fan X."/>
            <person name="Guan Z."/>
            <person name="Wang S."/>
            <person name="Xu D."/>
            <person name="Zhang X."/>
            <person name="Wang D."/>
            <person name="Miao Y."/>
            <person name="Ye N."/>
        </authorList>
    </citation>
    <scope>NUCLEOTIDE SEQUENCE</scope>
</reference>
<dbReference type="EMBL" id="KP058499">
    <property type="protein sequence ID" value="AJE26467.1"/>
    <property type="molecule type" value="Genomic_DNA"/>
</dbReference>
<gene>
    <name evidence="4" type="primary">rps8</name>
</gene>
<organism evidence="4">
    <name type="scientific">Saccharina sp. ye-F</name>
    <dbReference type="NCBI Taxonomy" id="1595980"/>
    <lineage>
        <taxon>Eukaryota</taxon>
        <taxon>Sar</taxon>
        <taxon>Stramenopiles</taxon>
        <taxon>Ochrophyta</taxon>
        <taxon>PX clade</taxon>
        <taxon>Phaeophyceae</taxon>
        <taxon>Laminariales</taxon>
        <taxon>Laminariaceae</taxon>
        <taxon>Saccharina</taxon>
    </lineage>
</organism>
<sequence length="123" mass="14009">MLAKIINKLRNGYMVYHFGVSFKEVRFCTKVLDILWKENLIKGYTKTNEGVITVLLRYHDGSPICTRLVIISRPRDRIYLSLLDVARLSNDFGVLVLSTTKGIMTHEQCIRKGEGGEILAYAS</sequence>
<dbReference type="InterPro" id="IPR000630">
    <property type="entry name" value="Ribosomal_uS8"/>
</dbReference>
<dbReference type="GO" id="GO:0006412">
    <property type="term" value="P:translation"/>
    <property type="evidence" value="ECO:0007669"/>
    <property type="project" value="InterPro"/>
</dbReference>
<evidence type="ECO:0000256" key="2">
    <source>
        <dbReference type="ARBA" id="ARBA00022980"/>
    </source>
</evidence>
<dbReference type="GO" id="GO:1990904">
    <property type="term" value="C:ribonucleoprotein complex"/>
    <property type="evidence" value="ECO:0007669"/>
    <property type="project" value="UniProtKB-KW"/>
</dbReference>
<name>A0A0B5CW70_9PHAE</name>
<dbReference type="FunFam" id="3.30.1490.10:FF:000001">
    <property type="entry name" value="30S ribosomal protein S8"/>
    <property type="match status" value="1"/>
</dbReference>
<dbReference type="Gene3D" id="3.30.1490.10">
    <property type="match status" value="1"/>
</dbReference>
<comment type="similarity">
    <text evidence="1">Belongs to the universal ribosomal protein uS8 family.</text>
</comment>
<dbReference type="Pfam" id="PF00410">
    <property type="entry name" value="Ribosomal_S8"/>
    <property type="match status" value="1"/>
</dbReference>
<keyword evidence="2 4" id="KW-0689">Ribosomal protein</keyword>
<dbReference type="AlphaFoldDB" id="A0A0B5CW70"/>
<evidence type="ECO:0000256" key="1">
    <source>
        <dbReference type="ARBA" id="ARBA00006471"/>
    </source>
</evidence>
<dbReference type="InterPro" id="IPR035987">
    <property type="entry name" value="Ribosomal_uS8_sf"/>
</dbReference>
<geneLocation type="mitochondrion" evidence="4"/>
<dbReference type="GO" id="GO:0005737">
    <property type="term" value="C:cytoplasm"/>
    <property type="evidence" value="ECO:0007669"/>
    <property type="project" value="UniProtKB-ARBA"/>
</dbReference>
<dbReference type="Gene3D" id="3.30.1370.30">
    <property type="match status" value="1"/>
</dbReference>